<dbReference type="AlphaFoldDB" id="A0AAE3H0J5"/>
<keyword evidence="4" id="KW-1185">Reference proteome</keyword>
<dbReference type="SUPFAM" id="SSF101874">
    <property type="entry name" value="YceI-like"/>
    <property type="match status" value="1"/>
</dbReference>
<accession>A0AAE3H0J5</accession>
<dbReference type="Proteomes" id="UP001204144">
    <property type="component" value="Unassembled WGS sequence"/>
</dbReference>
<dbReference type="Pfam" id="PF04264">
    <property type="entry name" value="YceI"/>
    <property type="match status" value="1"/>
</dbReference>
<dbReference type="Gene3D" id="2.40.128.110">
    <property type="entry name" value="Lipid/polyisoprenoid-binding, YceI-like"/>
    <property type="match status" value="1"/>
</dbReference>
<proteinExistence type="predicted"/>
<evidence type="ECO:0000259" key="2">
    <source>
        <dbReference type="SMART" id="SM00867"/>
    </source>
</evidence>
<dbReference type="PANTHER" id="PTHR34406:SF1">
    <property type="entry name" value="PROTEIN YCEI"/>
    <property type="match status" value="1"/>
</dbReference>
<dbReference type="InterPro" id="IPR036761">
    <property type="entry name" value="TTHA0802/YceI-like_sf"/>
</dbReference>
<name>A0AAE3H0J5_9BACT</name>
<dbReference type="PANTHER" id="PTHR34406">
    <property type="entry name" value="PROTEIN YCEI"/>
    <property type="match status" value="1"/>
</dbReference>
<feature type="domain" description="Lipid/polyisoprenoid-binding YceI-like" evidence="2">
    <location>
        <begin position="22"/>
        <end position="192"/>
    </location>
</feature>
<dbReference type="EMBL" id="RJUF01000003">
    <property type="protein sequence ID" value="MCP9761846.1"/>
    <property type="molecule type" value="Genomic_DNA"/>
</dbReference>
<gene>
    <name evidence="3" type="ORF">EGI31_02685</name>
</gene>
<protein>
    <submittedName>
        <fullName evidence="3">YceI family protein</fullName>
    </submittedName>
</protein>
<evidence type="ECO:0000313" key="4">
    <source>
        <dbReference type="Proteomes" id="UP001204144"/>
    </source>
</evidence>
<evidence type="ECO:0000313" key="3">
    <source>
        <dbReference type="EMBL" id="MCP9761846.1"/>
    </source>
</evidence>
<reference evidence="3 4" key="1">
    <citation type="submission" date="2018-11" db="EMBL/GenBank/DDBJ databases">
        <title>Novel bacteria species description.</title>
        <authorList>
            <person name="Han J.-H."/>
        </authorList>
    </citation>
    <scope>NUCLEOTIDE SEQUENCE [LARGE SCALE GENOMIC DNA]</scope>
    <source>
        <strain evidence="3 4">KCTC23259</strain>
    </source>
</reference>
<feature type="chain" id="PRO_5041948511" evidence="1">
    <location>
        <begin position="18"/>
        <end position="193"/>
    </location>
</feature>
<keyword evidence="1" id="KW-0732">Signal</keyword>
<organism evidence="3 4">
    <name type="scientific">Lacihabitans soyangensis</name>
    <dbReference type="NCBI Taxonomy" id="869394"/>
    <lineage>
        <taxon>Bacteria</taxon>
        <taxon>Pseudomonadati</taxon>
        <taxon>Bacteroidota</taxon>
        <taxon>Cytophagia</taxon>
        <taxon>Cytophagales</taxon>
        <taxon>Leadbetterellaceae</taxon>
        <taxon>Lacihabitans</taxon>
    </lineage>
</organism>
<evidence type="ECO:0000256" key="1">
    <source>
        <dbReference type="SAM" id="SignalP"/>
    </source>
</evidence>
<comment type="caution">
    <text evidence="3">The sequence shown here is derived from an EMBL/GenBank/DDBJ whole genome shotgun (WGS) entry which is preliminary data.</text>
</comment>
<dbReference type="RefSeq" id="WP_255035589.1">
    <property type="nucleotide sequence ID" value="NZ_RJUF01000003.1"/>
</dbReference>
<sequence>MKNILILLLVACLPAISQQKLVLNIAESSVHWKGKMWLGNDSHDGTIRFSNGSMTVDKTGKITAASFEIDMNTIRTEGARPDNDGLAEHLKSEDFFAVKRFPKAYFVATQIDKTVVPNNYNVQGNLTIKGVQKLISFSAKILASPTGTKAGAEATLFRSWWGVSYKAPDFLSSLKNDLIAEEVPIKLNLVFVK</sequence>
<feature type="signal peptide" evidence="1">
    <location>
        <begin position="1"/>
        <end position="17"/>
    </location>
</feature>
<dbReference type="InterPro" id="IPR007372">
    <property type="entry name" value="Lipid/polyisoprenoid-bd_YceI"/>
</dbReference>
<dbReference type="SMART" id="SM00867">
    <property type="entry name" value="YceI"/>
    <property type="match status" value="1"/>
</dbReference>